<evidence type="ECO:0000313" key="3">
    <source>
        <dbReference type="Proteomes" id="UP000276133"/>
    </source>
</evidence>
<feature type="signal peptide" evidence="1">
    <location>
        <begin position="1"/>
        <end position="19"/>
    </location>
</feature>
<accession>A0A3M7RM99</accession>
<reference evidence="2 3" key="1">
    <citation type="journal article" date="2018" name="Sci. Rep.">
        <title>Genomic signatures of local adaptation to the degree of environmental predictability in rotifers.</title>
        <authorList>
            <person name="Franch-Gras L."/>
            <person name="Hahn C."/>
            <person name="Garcia-Roger E.M."/>
            <person name="Carmona M.J."/>
            <person name="Serra M."/>
            <person name="Gomez A."/>
        </authorList>
    </citation>
    <scope>NUCLEOTIDE SEQUENCE [LARGE SCALE GENOMIC DNA]</scope>
    <source>
        <strain evidence="2">HYR1</strain>
    </source>
</reference>
<keyword evidence="3" id="KW-1185">Reference proteome</keyword>
<dbReference type="Proteomes" id="UP000276133">
    <property type="component" value="Unassembled WGS sequence"/>
</dbReference>
<comment type="caution">
    <text evidence="2">The sequence shown here is derived from an EMBL/GenBank/DDBJ whole genome shotgun (WGS) entry which is preliminary data.</text>
</comment>
<keyword evidence="1" id="KW-0732">Signal</keyword>
<dbReference type="EMBL" id="REGN01003084">
    <property type="protein sequence ID" value="RNA24661.1"/>
    <property type="molecule type" value="Genomic_DNA"/>
</dbReference>
<proteinExistence type="predicted"/>
<feature type="chain" id="PRO_5017985665" evidence="1">
    <location>
        <begin position="20"/>
        <end position="74"/>
    </location>
</feature>
<gene>
    <name evidence="2" type="ORF">BpHYR1_017828</name>
</gene>
<evidence type="ECO:0000256" key="1">
    <source>
        <dbReference type="SAM" id="SignalP"/>
    </source>
</evidence>
<organism evidence="2 3">
    <name type="scientific">Brachionus plicatilis</name>
    <name type="common">Marine rotifer</name>
    <name type="synonym">Brachionus muelleri</name>
    <dbReference type="NCBI Taxonomy" id="10195"/>
    <lineage>
        <taxon>Eukaryota</taxon>
        <taxon>Metazoa</taxon>
        <taxon>Spiralia</taxon>
        <taxon>Gnathifera</taxon>
        <taxon>Rotifera</taxon>
        <taxon>Eurotatoria</taxon>
        <taxon>Monogononta</taxon>
        <taxon>Pseudotrocha</taxon>
        <taxon>Ploima</taxon>
        <taxon>Brachionidae</taxon>
        <taxon>Brachionus</taxon>
    </lineage>
</organism>
<evidence type="ECO:0000313" key="2">
    <source>
        <dbReference type="EMBL" id="RNA24661.1"/>
    </source>
</evidence>
<sequence length="74" mass="8583">MKKFYFFLILTQLMHNIIAIKFQEYRKESEKTTTSLCNKVLSNHFVKINQSRNASLGILSLCSIKILAACSKFH</sequence>
<protein>
    <submittedName>
        <fullName evidence="2">Uncharacterized protein</fullName>
    </submittedName>
</protein>
<name>A0A3M7RM99_BRAPC</name>
<dbReference type="AlphaFoldDB" id="A0A3M7RM99"/>